<protein>
    <submittedName>
        <fullName evidence="7">Lysoplasmalogenase family protein</fullName>
    </submittedName>
</protein>
<dbReference type="PANTHER" id="PTHR31885">
    <property type="entry name" value="GH04784P"/>
    <property type="match status" value="1"/>
</dbReference>
<reference evidence="7 8" key="1">
    <citation type="submission" date="2023-05" db="EMBL/GenBank/DDBJ databases">
        <title>Microbacterium dauci sp.nov., Isolated from Carrot Rhizosphere Soil.</title>
        <authorList>
            <person name="Xiao Z."/>
            <person name="Zheng J."/>
        </authorList>
    </citation>
    <scope>NUCLEOTIDE SEQUENCE [LARGE SCALE GENOMIC DNA]</scope>
    <source>
        <strain evidence="7 8">LX3-4</strain>
    </source>
</reference>
<feature type="transmembrane region" description="Helical" evidence="6">
    <location>
        <begin position="169"/>
        <end position="188"/>
    </location>
</feature>
<proteinExistence type="inferred from homology"/>
<feature type="transmembrane region" description="Helical" evidence="6">
    <location>
        <begin position="200"/>
        <end position="217"/>
    </location>
</feature>
<accession>A0ABT6ZG10</accession>
<evidence type="ECO:0000313" key="7">
    <source>
        <dbReference type="EMBL" id="MDJ1115087.1"/>
    </source>
</evidence>
<feature type="transmembrane region" description="Helical" evidence="6">
    <location>
        <begin position="121"/>
        <end position="137"/>
    </location>
</feature>
<dbReference type="Proteomes" id="UP001321481">
    <property type="component" value="Unassembled WGS sequence"/>
</dbReference>
<comment type="subcellular location">
    <subcellularLocation>
        <location evidence="1">Membrane</location>
        <topology evidence="1">Multi-pass membrane protein</topology>
    </subcellularLocation>
</comment>
<evidence type="ECO:0000256" key="3">
    <source>
        <dbReference type="ARBA" id="ARBA00022692"/>
    </source>
</evidence>
<dbReference type="RefSeq" id="WP_283716774.1">
    <property type="nucleotide sequence ID" value="NZ_JASJND010000007.1"/>
</dbReference>
<evidence type="ECO:0000313" key="8">
    <source>
        <dbReference type="Proteomes" id="UP001321481"/>
    </source>
</evidence>
<evidence type="ECO:0000256" key="1">
    <source>
        <dbReference type="ARBA" id="ARBA00004141"/>
    </source>
</evidence>
<evidence type="ECO:0000256" key="5">
    <source>
        <dbReference type="ARBA" id="ARBA00023136"/>
    </source>
</evidence>
<keyword evidence="3 6" id="KW-0812">Transmembrane</keyword>
<evidence type="ECO:0000256" key="4">
    <source>
        <dbReference type="ARBA" id="ARBA00022989"/>
    </source>
</evidence>
<evidence type="ECO:0000256" key="6">
    <source>
        <dbReference type="SAM" id="Phobius"/>
    </source>
</evidence>
<organism evidence="7 8">
    <name type="scientific">Microbacterium dauci</name>
    <dbReference type="NCBI Taxonomy" id="3048008"/>
    <lineage>
        <taxon>Bacteria</taxon>
        <taxon>Bacillati</taxon>
        <taxon>Actinomycetota</taxon>
        <taxon>Actinomycetes</taxon>
        <taxon>Micrococcales</taxon>
        <taxon>Microbacteriaceae</taxon>
        <taxon>Microbacterium</taxon>
    </lineage>
</organism>
<dbReference type="Pfam" id="PF07947">
    <property type="entry name" value="YhhN"/>
    <property type="match status" value="1"/>
</dbReference>
<dbReference type="EMBL" id="JASJND010000007">
    <property type="protein sequence ID" value="MDJ1115087.1"/>
    <property type="molecule type" value="Genomic_DNA"/>
</dbReference>
<keyword evidence="5 6" id="KW-0472">Membrane</keyword>
<keyword evidence="8" id="KW-1185">Reference proteome</keyword>
<sequence length="225" mass="24094">MIADLRRRTRWWGFGVYALVSLVHVASIAFGFEAIEYPTKLALMPTLAVAAAWSLISIRDMTAATLLFMALAFSLLGDGAAHFFPSGGSELPAMLACFGVAHLIYMLIFVRRVRVRRVPPWAIAYALWWGVMLAVLWPHLGALAIAVAVYGLVLGGTATLATRGGTVTAVGGAVFLLSDTLLAFRLFLPDVVTADATGPWIMLAYTLGQGLLAYGIARHVGRTDG</sequence>
<feature type="transmembrane region" description="Helical" evidence="6">
    <location>
        <begin position="65"/>
        <end position="85"/>
    </location>
</feature>
<feature type="transmembrane region" description="Helical" evidence="6">
    <location>
        <begin position="12"/>
        <end position="35"/>
    </location>
</feature>
<feature type="transmembrane region" description="Helical" evidence="6">
    <location>
        <begin position="91"/>
        <end position="109"/>
    </location>
</feature>
<feature type="transmembrane region" description="Helical" evidence="6">
    <location>
        <begin position="41"/>
        <end position="58"/>
    </location>
</feature>
<evidence type="ECO:0000256" key="2">
    <source>
        <dbReference type="ARBA" id="ARBA00007375"/>
    </source>
</evidence>
<keyword evidence="4 6" id="KW-1133">Transmembrane helix</keyword>
<name>A0ABT6ZG10_9MICO</name>
<gene>
    <name evidence="7" type="ORF">QNI14_11560</name>
</gene>
<feature type="transmembrane region" description="Helical" evidence="6">
    <location>
        <begin position="143"/>
        <end position="162"/>
    </location>
</feature>
<comment type="caution">
    <text evidence="7">The sequence shown here is derived from an EMBL/GenBank/DDBJ whole genome shotgun (WGS) entry which is preliminary data.</text>
</comment>
<dbReference type="InterPro" id="IPR012506">
    <property type="entry name" value="TMEM86B-like"/>
</dbReference>
<dbReference type="PANTHER" id="PTHR31885:SF6">
    <property type="entry name" value="GH04784P"/>
    <property type="match status" value="1"/>
</dbReference>
<comment type="similarity">
    <text evidence="2">Belongs to the TMEM86 family.</text>
</comment>